<dbReference type="Proteomes" id="UP001595629">
    <property type="component" value="Unassembled WGS sequence"/>
</dbReference>
<protein>
    <recommendedName>
        <fullName evidence="3">O-succinylhomoserine sulfhydrylase</fullName>
        <shortName evidence="3">OSH sulfhydrylase</shortName>
        <shortName evidence="3">OSHS sulfhydrylase</shortName>
        <ecNumber evidence="3">2.5.1.-</ecNumber>
    </recommendedName>
</protein>
<comment type="similarity">
    <text evidence="3">Belongs to the trans-sulfuration enzymes family. MetZ subfamily.</text>
</comment>
<feature type="modified residue" description="N6-(pyridoxal phosphate)lysine" evidence="3">
    <location>
        <position position="208"/>
    </location>
</feature>
<comment type="pathway">
    <text evidence="3">Amino-acid biosynthesis; L-methionine biosynthesis via de novo pathway; L-homocysteine from O-succinyl-L-homoserine: step 1/1.</text>
</comment>
<dbReference type="Gene3D" id="3.90.1150.10">
    <property type="entry name" value="Aspartate Aminotransferase, domain 1"/>
    <property type="match status" value="1"/>
</dbReference>
<evidence type="ECO:0000256" key="2">
    <source>
        <dbReference type="ARBA" id="ARBA00022898"/>
    </source>
</evidence>
<comment type="function">
    <text evidence="3">Catalyzes the formation of L-homocysteine from O-succinyl-L-homoserine (OSHS) and hydrogen sulfide.</text>
</comment>
<dbReference type="PANTHER" id="PTHR11808:SF80">
    <property type="entry name" value="CYSTATHIONINE GAMMA-LYASE"/>
    <property type="match status" value="1"/>
</dbReference>
<keyword evidence="6" id="KW-1185">Reference proteome</keyword>
<dbReference type="InterPro" id="IPR015421">
    <property type="entry name" value="PyrdxlP-dep_Trfase_major"/>
</dbReference>
<dbReference type="RefSeq" id="WP_386736492.1">
    <property type="nucleotide sequence ID" value="NZ_JBHRXI010000016.1"/>
</dbReference>
<name>A0ABV7TLD4_9RHOB</name>
<dbReference type="PANTHER" id="PTHR11808">
    <property type="entry name" value="TRANS-SULFURATION ENZYME FAMILY MEMBER"/>
    <property type="match status" value="1"/>
</dbReference>
<dbReference type="EMBL" id="JBHRXI010000016">
    <property type="protein sequence ID" value="MFC3615238.1"/>
    <property type="molecule type" value="Genomic_DNA"/>
</dbReference>
<dbReference type="InterPro" id="IPR015422">
    <property type="entry name" value="PyrdxlP-dep_Trfase_small"/>
</dbReference>
<keyword evidence="2 3" id="KW-0663">Pyridoxal phosphate</keyword>
<organism evidence="5 6">
    <name type="scientific">Lutimaribacter marinistellae</name>
    <dbReference type="NCBI Taxonomy" id="1820329"/>
    <lineage>
        <taxon>Bacteria</taxon>
        <taxon>Pseudomonadati</taxon>
        <taxon>Pseudomonadota</taxon>
        <taxon>Alphaproteobacteria</taxon>
        <taxon>Rhodobacterales</taxon>
        <taxon>Roseobacteraceae</taxon>
        <taxon>Lutimaribacter</taxon>
    </lineage>
</organism>
<sequence>MSEDWNERTKAVHGGVRRSQYGEVSEAIFLTQGFVYDSAEAAEARFIEAGDDEFIYARYGNPTVRMFEERIAALEGCEDGFATASGMAAVNGALVSMLKAGDHVVSSRALFGSCLYILENILTRYGVEVTFVDGTDLEQWRDAIRPETKAVFFESLSNPTLEVIDIAAVAELAHAVGALVVVDNVFATPVFSRAAELGADVIIYSATKHIDGQGRALGGVILGSRDFIRGTVEPYMKHTGGALSPFSAWILLKGLETMPLRVRAQADTAQAIAEALDGHQALARVLYPGLKDHAQHDLVQTQMGGRGGTVLSLDLKGGKDAAFRFLNAMSIPVISNNLGDAKSIATHPATTTHQRLSDAQKDALGITPGLVRFSVGLEDAGDLIADLTRALETAG</sequence>
<comment type="subunit">
    <text evidence="3">Homotetramer.</text>
</comment>
<accession>A0ABV7TLD4</accession>
<evidence type="ECO:0000256" key="1">
    <source>
        <dbReference type="ARBA" id="ARBA00001933"/>
    </source>
</evidence>
<dbReference type="InterPro" id="IPR015424">
    <property type="entry name" value="PyrdxlP-dep_Trfase"/>
</dbReference>
<dbReference type="NCBIfam" id="TIGR01325">
    <property type="entry name" value="O_suc_HS_sulf"/>
    <property type="match status" value="1"/>
</dbReference>
<reference evidence="6" key="1">
    <citation type="journal article" date="2019" name="Int. J. Syst. Evol. Microbiol.">
        <title>The Global Catalogue of Microorganisms (GCM) 10K type strain sequencing project: providing services to taxonomists for standard genome sequencing and annotation.</title>
        <authorList>
            <consortium name="The Broad Institute Genomics Platform"/>
            <consortium name="The Broad Institute Genome Sequencing Center for Infectious Disease"/>
            <person name="Wu L."/>
            <person name="Ma J."/>
        </authorList>
    </citation>
    <scope>NUCLEOTIDE SEQUENCE [LARGE SCALE GENOMIC DNA]</scope>
    <source>
        <strain evidence="6">KCTC 42911</strain>
    </source>
</reference>
<dbReference type="InterPro" id="IPR000277">
    <property type="entry name" value="Cys/Met-Metab_PyrdxlP-dep_enz"/>
</dbReference>
<evidence type="ECO:0000256" key="4">
    <source>
        <dbReference type="RuleBase" id="RU362118"/>
    </source>
</evidence>
<dbReference type="Pfam" id="PF01053">
    <property type="entry name" value="Cys_Met_Meta_PP"/>
    <property type="match status" value="1"/>
</dbReference>
<evidence type="ECO:0000256" key="3">
    <source>
        <dbReference type="HAMAP-Rule" id="MF_02056"/>
    </source>
</evidence>
<dbReference type="EC" id="2.5.1.-" evidence="3"/>
<keyword evidence="3" id="KW-0808">Transferase</keyword>
<evidence type="ECO:0000313" key="5">
    <source>
        <dbReference type="EMBL" id="MFC3615238.1"/>
    </source>
</evidence>
<dbReference type="CDD" id="cd00614">
    <property type="entry name" value="CGS_like"/>
    <property type="match status" value="1"/>
</dbReference>
<dbReference type="PIRSF" id="PIRSF001434">
    <property type="entry name" value="CGS"/>
    <property type="match status" value="1"/>
</dbReference>
<dbReference type="SUPFAM" id="SSF53383">
    <property type="entry name" value="PLP-dependent transferases"/>
    <property type="match status" value="1"/>
</dbReference>
<keyword evidence="3" id="KW-0486">Methionine biosynthesis</keyword>
<dbReference type="HAMAP" id="MF_02056">
    <property type="entry name" value="MetZ"/>
    <property type="match status" value="1"/>
</dbReference>
<dbReference type="Gene3D" id="3.40.640.10">
    <property type="entry name" value="Type I PLP-dependent aspartate aminotransferase-like (Major domain)"/>
    <property type="match status" value="1"/>
</dbReference>
<keyword evidence="3" id="KW-0028">Amino-acid biosynthesis</keyword>
<evidence type="ECO:0000313" key="6">
    <source>
        <dbReference type="Proteomes" id="UP001595629"/>
    </source>
</evidence>
<comment type="caution">
    <text evidence="5">The sequence shown here is derived from an EMBL/GenBank/DDBJ whole genome shotgun (WGS) entry which is preliminary data.</text>
</comment>
<dbReference type="InterPro" id="IPR006234">
    <property type="entry name" value="O-succ-hSer_sulfhydrylase"/>
</dbReference>
<gene>
    <name evidence="3 5" type="primary">metZ</name>
    <name evidence="5" type="ORF">ACFORG_15855</name>
</gene>
<comment type="cofactor">
    <cofactor evidence="1 3 4">
        <name>pyridoxal 5'-phosphate</name>
        <dbReference type="ChEBI" id="CHEBI:597326"/>
    </cofactor>
</comment>
<proteinExistence type="inferred from homology"/>
<comment type="catalytic activity">
    <reaction evidence="3">
        <text>O-succinyl-L-homoserine + hydrogen sulfide = L-homocysteine + succinate</text>
        <dbReference type="Rhea" id="RHEA:27826"/>
        <dbReference type="ChEBI" id="CHEBI:29919"/>
        <dbReference type="ChEBI" id="CHEBI:30031"/>
        <dbReference type="ChEBI" id="CHEBI:57661"/>
        <dbReference type="ChEBI" id="CHEBI:58199"/>
    </reaction>
</comment>